<sequence>MIKQNRWLCLFLAFLLFAGPALPAQAAEADFASFLIDGDEMDFPQRPLHIQLYQRDQTGTFVPSDQVVGSFPLNRTAGNTTFYIQLHADGVQVTVDYLTDANSDGVYELLDGQDDPICDVVTADGRLTAWDGVDHRLEEGQIFALPADLLASRGQAVLQGRLAAGQEDVDPDHLIYLLSLSYVPAGGGEPQTLHYYLQLFQSVIIPSDVPVGSWYYEAVEYGLAQGFFSGTGEDSFSPQGTVTRAQLAQILWRLGGSEEGREVSFTDVSSGDWFLDAACWCAQEGVMSGVGDQRFGPNQVLSREQLALILYQYARRTGLQMEGGQSLALFTDGPSTSSWARVALGWAVDHQLLSGYEDGSLHPGQGVTRAELAVALYRFCQDLLEL</sequence>
<dbReference type="EMBL" id="JACOPO010000001">
    <property type="protein sequence ID" value="MBC5721436.1"/>
    <property type="molecule type" value="Genomic_DNA"/>
</dbReference>
<feature type="signal peptide" evidence="2">
    <location>
        <begin position="1"/>
        <end position="26"/>
    </location>
</feature>
<evidence type="ECO:0000259" key="3">
    <source>
        <dbReference type="PROSITE" id="PS51272"/>
    </source>
</evidence>
<dbReference type="PROSITE" id="PS51272">
    <property type="entry name" value="SLH"/>
    <property type="match status" value="3"/>
</dbReference>
<keyword evidence="1" id="KW-0677">Repeat</keyword>
<dbReference type="RefSeq" id="WP_186851903.1">
    <property type="nucleotide sequence ID" value="NZ_JACOPO010000001.1"/>
</dbReference>
<organism evidence="4 5">
    <name type="scientific">Flintibacter hominis</name>
    <dbReference type="NCBI Taxonomy" id="2763048"/>
    <lineage>
        <taxon>Bacteria</taxon>
        <taxon>Bacillati</taxon>
        <taxon>Bacillota</taxon>
        <taxon>Clostridia</taxon>
        <taxon>Eubacteriales</taxon>
        <taxon>Flintibacter</taxon>
    </lineage>
</organism>
<dbReference type="Proteomes" id="UP000628736">
    <property type="component" value="Unassembled WGS sequence"/>
</dbReference>
<reference evidence="4" key="1">
    <citation type="submission" date="2020-08" db="EMBL/GenBank/DDBJ databases">
        <title>Genome public.</title>
        <authorList>
            <person name="Liu C."/>
            <person name="Sun Q."/>
        </authorList>
    </citation>
    <scope>NUCLEOTIDE SEQUENCE</scope>
    <source>
        <strain evidence="4">NSJ-23</strain>
    </source>
</reference>
<keyword evidence="5" id="KW-1185">Reference proteome</keyword>
<feature type="chain" id="PRO_5035258605" evidence="2">
    <location>
        <begin position="27"/>
        <end position="386"/>
    </location>
</feature>
<proteinExistence type="predicted"/>
<evidence type="ECO:0000256" key="2">
    <source>
        <dbReference type="SAM" id="SignalP"/>
    </source>
</evidence>
<dbReference type="Pfam" id="PF00395">
    <property type="entry name" value="SLH"/>
    <property type="match status" value="3"/>
</dbReference>
<gene>
    <name evidence="4" type="ORF">H8S11_01165</name>
</gene>
<comment type="caution">
    <text evidence="4">The sequence shown here is derived from an EMBL/GenBank/DDBJ whole genome shotgun (WGS) entry which is preliminary data.</text>
</comment>
<name>A0A8J6J6D1_9FIRM</name>
<evidence type="ECO:0000256" key="1">
    <source>
        <dbReference type="ARBA" id="ARBA00022737"/>
    </source>
</evidence>
<dbReference type="PANTHER" id="PTHR43308:SF5">
    <property type="entry name" value="S-LAYER PROTEIN _ PEPTIDOGLYCAN ENDO-BETA-N-ACETYLGLUCOSAMINIDASE"/>
    <property type="match status" value="1"/>
</dbReference>
<feature type="domain" description="SLH" evidence="3">
    <location>
        <begin position="327"/>
        <end position="386"/>
    </location>
</feature>
<evidence type="ECO:0000313" key="5">
    <source>
        <dbReference type="Proteomes" id="UP000628736"/>
    </source>
</evidence>
<accession>A0A8J6J6D1</accession>
<feature type="domain" description="SLH" evidence="3">
    <location>
        <begin position="266"/>
        <end position="324"/>
    </location>
</feature>
<dbReference type="PANTHER" id="PTHR43308">
    <property type="entry name" value="OUTER MEMBRANE PROTEIN ALPHA-RELATED"/>
    <property type="match status" value="1"/>
</dbReference>
<evidence type="ECO:0000313" key="4">
    <source>
        <dbReference type="EMBL" id="MBC5721436.1"/>
    </source>
</evidence>
<dbReference type="InterPro" id="IPR051465">
    <property type="entry name" value="Cell_Envelope_Struct_Comp"/>
</dbReference>
<feature type="domain" description="SLH" evidence="3">
    <location>
        <begin position="202"/>
        <end position="265"/>
    </location>
</feature>
<protein>
    <submittedName>
        <fullName evidence="4">S-layer homology domain-containing protein</fullName>
    </submittedName>
</protein>
<dbReference type="AlphaFoldDB" id="A0A8J6J6D1"/>
<dbReference type="InterPro" id="IPR001119">
    <property type="entry name" value="SLH_dom"/>
</dbReference>
<keyword evidence="2" id="KW-0732">Signal</keyword>